<dbReference type="SUPFAM" id="SSF55729">
    <property type="entry name" value="Acyl-CoA N-acyltransferases (Nat)"/>
    <property type="match status" value="1"/>
</dbReference>
<sequence length="238" mass="27085">MTTSDNSGLWPTVLARLRLLGDIVRLPRARLCFDATLNPELVRRTHASFTMPHPRYRIVRNKSLGVALIDLRAFASGADYLQSVAQKDHAGYQARRARARGYTVAEIDRNDYIDDIHRINTSQHVRQGRPMDPAYADRTDHYVAVDSFRYYGVLDAGGKLVAYCDLGIYGDFAATDRLLGVNSDGVMYLLLADIACRLIDEYRYNYLMYDTYLGALPGLREFKRKLGFAPYRIRYAIA</sequence>
<reference evidence="2" key="1">
    <citation type="journal article" date="2016" name="Front. Microbiol.">
        <title>Molecular Keys to the Janthinobacterium and Duganella spp. Interaction with the Plant Pathogen Fusarium graminearum.</title>
        <authorList>
            <person name="Haack F.S."/>
            <person name="Poehlein A."/>
            <person name="Kroger C."/>
            <person name="Voigt C.A."/>
            <person name="Piepenbring M."/>
            <person name="Bode H.B."/>
            <person name="Daniel R."/>
            <person name="Schafer W."/>
            <person name="Streit W.R."/>
        </authorList>
    </citation>
    <scope>NUCLEOTIDE SEQUENCE [LARGE SCALE GENOMIC DNA]</scope>
    <source>
        <strain evidence="2">T54</strain>
    </source>
</reference>
<dbReference type="Proteomes" id="UP000175989">
    <property type="component" value="Unassembled WGS sequence"/>
</dbReference>
<evidence type="ECO:0000313" key="2">
    <source>
        <dbReference type="Proteomes" id="UP000175989"/>
    </source>
</evidence>
<accession>A0A1E7X8H0</accession>
<evidence type="ECO:0000313" key="1">
    <source>
        <dbReference type="EMBL" id="OFA09252.1"/>
    </source>
</evidence>
<protein>
    <recommendedName>
        <fullName evidence="3">N-acetyltransferase domain-containing protein</fullName>
    </recommendedName>
</protein>
<proteinExistence type="predicted"/>
<dbReference type="EMBL" id="LROM01000002">
    <property type="protein sequence ID" value="OFA09252.1"/>
    <property type="molecule type" value="Genomic_DNA"/>
</dbReference>
<keyword evidence="2" id="KW-1185">Reference proteome</keyword>
<organism evidence="1 2">
    <name type="scientific">Duganella phyllosphaerae</name>
    <dbReference type="NCBI Taxonomy" id="762836"/>
    <lineage>
        <taxon>Bacteria</taxon>
        <taxon>Pseudomonadati</taxon>
        <taxon>Pseudomonadota</taxon>
        <taxon>Betaproteobacteria</taxon>
        <taxon>Burkholderiales</taxon>
        <taxon>Oxalobacteraceae</taxon>
        <taxon>Telluria group</taxon>
        <taxon>Duganella</taxon>
    </lineage>
</organism>
<comment type="caution">
    <text evidence="1">The sequence shown here is derived from an EMBL/GenBank/DDBJ whole genome shotgun (WGS) entry which is preliminary data.</text>
</comment>
<dbReference type="InterPro" id="IPR016181">
    <property type="entry name" value="Acyl_CoA_acyltransferase"/>
</dbReference>
<dbReference type="AlphaFoldDB" id="A0A1E7X8H0"/>
<dbReference type="RefSeq" id="WP_070245712.1">
    <property type="nucleotide sequence ID" value="NZ_LROM01000002.1"/>
</dbReference>
<evidence type="ECO:0008006" key="3">
    <source>
        <dbReference type="Google" id="ProtNLM"/>
    </source>
</evidence>
<gene>
    <name evidence="1" type="ORF">DUPY_00300</name>
</gene>
<dbReference type="OrthoDB" id="8745705at2"/>
<dbReference type="PATRIC" id="fig|762836.4.peg.30"/>
<name>A0A1E7X8H0_9BURK</name>